<evidence type="ECO:0000256" key="6">
    <source>
        <dbReference type="ARBA" id="ARBA00023295"/>
    </source>
</evidence>
<keyword evidence="5" id="KW-0378">Hydrolase</keyword>
<dbReference type="InterPro" id="IPR005546">
    <property type="entry name" value="Autotransporte_beta"/>
</dbReference>
<dbReference type="PANTHER" id="PTHR30620">
    <property type="entry name" value="PERIPLASMIC BETA-GLUCOSIDASE-RELATED"/>
    <property type="match status" value="1"/>
</dbReference>
<dbReference type="SUPFAM" id="SSF103515">
    <property type="entry name" value="Autotransporter"/>
    <property type="match status" value="1"/>
</dbReference>
<dbReference type="InterPro" id="IPR036962">
    <property type="entry name" value="Glyco_hydro_3_N_sf"/>
</dbReference>
<evidence type="ECO:0000313" key="8">
    <source>
        <dbReference type="EMBL" id="ADM42701.1"/>
    </source>
</evidence>
<comment type="similarity">
    <text evidence="2">Belongs to the glycosyl hydrolase 3 family.</text>
</comment>
<evidence type="ECO:0000256" key="3">
    <source>
        <dbReference type="ARBA" id="ARBA00012744"/>
    </source>
</evidence>
<dbReference type="Pfam" id="PF01915">
    <property type="entry name" value="Glyco_hydro_3_C"/>
    <property type="match status" value="1"/>
</dbReference>
<evidence type="ECO:0000256" key="1">
    <source>
        <dbReference type="ARBA" id="ARBA00000448"/>
    </source>
</evidence>
<proteinExistence type="inferred from homology"/>
<dbReference type="InterPro" id="IPR017853">
    <property type="entry name" value="GH"/>
</dbReference>
<dbReference type="InterPro" id="IPR001764">
    <property type="entry name" value="Glyco_hydro_3_N"/>
</dbReference>
<dbReference type="Gene3D" id="2.40.128.130">
    <property type="entry name" value="Autotransporter beta-domain"/>
    <property type="match status" value="1"/>
</dbReference>
<dbReference type="InterPro" id="IPR036709">
    <property type="entry name" value="Autotransporte_beta_dom_sf"/>
</dbReference>
<dbReference type="SUPFAM" id="SSF52279">
    <property type="entry name" value="Beta-D-glucan exohydrolase, C-terminal domain"/>
    <property type="match status" value="1"/>
</dbReference>
<dbReference type="Gene3D" id="3.20.20.300">
    <property type="entry name" value="Glycoside hydrolase, family 3, N-terminal domain"/>
    <property type="match status" value="1"/>
</dbReference>
<protein>
    <recommendedName>
        <fullName evidence="3">beta-glucosidase</fullName>
        <ecNumber evidence="3">3.2.1.21</ecNumber>
    </recommendedName>
</protein>
<dbReference type="GO" id="GO:0009251">
    <property type="term" value="P:glucan catabolic process"/>
    <property type="evidence" value="ECO:0007669"/>
    <property type="project" value="TreeGrafter"/>
</dbReference>
<comment type="catalytic activity">
    <reaction evidence="1">
        <text>Hydrolysis of terminal, non-reducing beta-D-glucosyl residues with release of beta-D-glucose.</text>
        <dbReference type="EC" id="3.2.1.21"/>
    </reaction>
</comment>
<dbReference type="PANTHER" id="PTHR30620:SF16">
    <property type="entry name" value="LYSOSOMAL BETA GLUCOSIDASE"/>
    <property type="match status" value="1"/>
</dbReference>
<dbReference type="InterPro" id="IPR036881">
    <property type="entry name" value="Glyco_hydro_3_C_sf"/>
</dbReference>
<dbReference type="EMBL" id="CP002154">
    <property type="protein sequence ID" value="ADM42701.1"/>
    <property type="molecule type" value="Genomic_DNA"/>
</dbReference>
<name>A0A0H3DT74_EDWTF</name>
<evidence type="ECO:0000256" key="5">
    <source>
        <dbReference type="ARBA" id="ARBA00022801"/>
    </source>
</evidence>
<keyword evidence="6" id="KW-0326">Glycosidase</keyword>
<dbReference type="PATRIC" id="fig|718251.5.peg.2700"/>
<dbReference type="InterPro" id="IPR051915">
    <property type="entry name" value="Cellulose_Degrad_GH3"/>
</dbReference>
<accession>A0A0H3DT74</accession>
<dbReference type="KEGG" id="etd:ETAF_2599"/>
<reference evidence="9" key="1">
    <citation type="submission" date="2010-08" db="EMBL/GenBank/DDBJ databases">
        <title>Genome comparisons of Edwardsiella bacteria analysed using deep sequencing technology.</title>
        <authorList>
            <person name="van Soest J.J."/>
            <person name="Henkel C.V."/>
            <person name="Jansen H.J."/>
            <person name="van den Hondel C.A.M.J.J."/>
            <person name="Bloemberg G.V."/>
            <person name="Meijer A.H."/>
            <person name="Spaink H.P."/>
        </authorList>
    </citation>
    <scope>NUCLEOTIDE SEQUENCE [LARGE SCALE GENOMIC DNA]</scope>
    <source>
        <strain evidence="9">FL6-60</strain>
    </source>
</reference>
<dbReference type="Pfam" id="PF00933">
    <property type="entry name" value="Glyco_hydro_3"/>
    <property type="match status" value="1"/>
</dbReference>
<dbReference type="PROSITE" id="PS51208">
    <property type="entry name" value="AUTOTRANSPORTER"/>
    <property type="match status" value="1"/>
</dbReference>
<keyword evidence="9" id="KW-1185">Reference proteome</keyword>
<keyword evidence="4" id="KW-0732">Signal</keyword>
<dbReference type="InterPro" id="IPR002772">
    <property type="entry name" value="Glyco_hydro_3_C"/>
</dbReference>
<feature type="domain" description="Autotransporter" evidence="7">
    <location>
        <begin position="1374"/>
        <end position="1651"/>
    </location>
</feature>
<sequence length="1651" mass="179152">MKKKRNMAFRRSTLALSIAMLLGIGVISPRWAAADQPRLSTRTTPIITLNDATNTYYFKDANKNGTLDIYEDWRRPVALRAVDLLSQMRNEDKLGLMVIGSQYLGSAGNCSTANANGILCESYREATSNVFSAPGDSFEFFEKPVIERSAPATEGILDWKVRFMIDRSNADPLTLAIWTNALQQVAEGSTLGIPVVVTSNPRNHNTDNVGFGLQESSGTFSLWPSTLGMGAAFIGEMETLNAPSDMLLTFARQAAQEWDATGIRKMYGYMADTATDPRWFRLADTFGDSPEIVAEATRQIVTGFQGDTLGNHGIAMTTKHFPGGGARDRGTDPHYVYGQYSPYPTKDSLYRYHLPGFIAAVDAGTSSIMPYYARPSDAMSLPQLYLSDIPEAEKIVNDAGDGSTLFTRDRFGNRIYDPLYLAKKSPEKFLENGFSEELGFAYSHKLIDRLLRDQLGFTGYINSDSGILTGMAWGLEAATLAQRVALGAANGVDVFSDLSDVFLFRDAFATEDTFRQGVLDQAAGRLLTEMFHLGLFEDPYRDPQRAVAIFNERERQQAAYQAHQKSVVVLKNSGNLLPLTEAKIGDAPVYIEFFSRDAEAQRATDTLTLYQAIKRQAPWLNVTFDIDSAEYALLFVKPSDGVGLFEQSAEFVYNLQIDDHNGIDIDRINLIQAKVPTIVNLNLAQPWLLENLEPGAAALTASFATLSEAVVDVIAGNVNPVGALPVTLPRNEGEVVKAETAGPQRSGAIIASDAPGYLRDNQDEYVYADRDGSAYLTGFHLTWDIEALDNTPPDRDALRQQARIGLVTARWRQAQNPPHIDRYYLTEKALSARMAAHKGSTLALSDRVNLAVNQPAHGDDDVDADLKTRQPARSMNPGLFITKEDNAVTLENVVNGGIYRRSAAPAQSANVYAAGIWLDASADHNSLRLNNSINLAYSDALAAYGVFQNASSQDNLLLLQNSLNLALGDGVSAHGIYHGNNNAYNLLTDAGYDSGQRQAFSQSAVILDHAANLAARLNDGVFSTLTSAFTNVPTLILNNSLVGGNITQTAGDDFLLSFNSALYGDIALSNGNDIFVLDENSRDVTLRGQITPDYRFTDSLYIYTPSCRDSHCLQLIQDEGSFKVVSAAPTNGTPHTIANVHYGAVNPFNVYQVMADGSVSDVALLSRDVPPPLRPLIQAYRYTFANGYQADFALPVQNRDSVTLRGAEMQVGDWRLTPNAVVTPQGYRLRGDGLLVSAGTPLPALVTGRVEVPSDPTYLLLPDASGTPRLERFTEPRILDPGKPITLTQDALLVRDIANRAAPENTLLVAIDGAQMQVKTPAGIQASVDINALSATRVSHIPGSALHIDAFNYLLEVPGMLNDTLQARERSVRLQEGDLDVYLNYLADNRTYDGGNGGAGSKGQTSGIALGLGAGVADALTLYGQLAKTYGTLSSGASEADVDVNSLTLALTYRPQTTAESNTPFVSLSAGLGWSQYEPRRQMGSLGQARADSDGWLYSYALTVGYEANLSSAWRLTPSLALQGSYLRQDAFRESGHDTLALDVAQFSDSRNDIALRLDSDYRISLGDWQIAPRLFAEYRYGLGDKNSRADLRLGSATLDPIVHVRGDNQLRGGAELGVGYGAWSLALRADGTVGDKRGGGNAALLVGARF</sequence>
<dbReference type="EC" id="3.2.1.21" evidence="3"/>
<dbReference type="HOGENOM" id="CLU_242664_0_0_6"/>
<dbReference type="SUPFAM" id="SSF51445">
    <property type="entry name" value="(Trans)glycosidases"/>
    <property type="match status" value="1"/>
</dbReference>
<evidence type="ECO:0000313" key="9">
    <source>
        <dbReference type="Proteomes" id="UP000002230"/>
    </source>
</evidence>
<evidence type="ECO:0000256" key="4">
    <source>
        <dbReference type="ARBA" id="ARBA00022729"/>
    </source>
</evidence>
<gene>
    <name evidence="8" type="ordered locus">ETAF_2599</name>
</gene>
<dbReference type="SMART" id="SM00869">
    <property type="entry name" value="Autotransporter"/>
    <property type="match status" value="1"/>
</dbReference>
<reference evidence="8 9" key="2">
    <citation type="journal article" date="2011" name="BMC Immunol.">
        <title>Comparison of static immersion and intravenous injection systems for exposure of zebrafish embryos to the natural pathogen Edwardsiella tarda.</title>
        <authorList>
            <person name="van Soest J.J."/>
            <person name="Stockhammer O.W."/>
            <person name="Ordas A."/>
            <person name="Bloemberg G.V."/>
            <person name="Spaink H.P."/>
            <person name="Meijer A.H."/>
        </authorList>
    </citation>
    <scope>NUCLEOTIDE SEQUENCE [LARGE SCALE GENOMIC DNA]</scope>
    <source>
        <strain evidence="8 9">FL6-60</strain>
    </source>
</reference>
<evidence type="ECO:0000259" key="7">
    <source>
        <dbReference type="PROSITE" id="PS51208"/>
    </source>
</evidence>
<evidence type="ECO:0000256" key="2">
    <source>
        <dbReference type="ARBA" id="ARBA00005336"/>
    </source>
</evidence>
<dbReference type="Gene3D" id="3.40.50.1700">
    <property type="entry name" value="Glycoside hydrolase family 3 C-terminal domain"/>
    <property type="match status" value="1"/>
</dbReference>
<dbReference type="Pfam" id="PF03797">
    <property type="entry name" value="Autotransporter"/>
    <property type="match status" value="1"/>
</dbReference>
<dbReference type="Proteomes" id="UP000002230">
    <property type="component" value="Chromosome"/>
</dbReference>
<dbReference type="GO" id="GO:0008422">
    <property type="term" value="F:beta-glucosidase activity"/>
    <property type="evidence" value="ECO:0007669"/>
    <property type="project" value="UniProtKB-EC"/>
</dbReference>
<organism evidence="8 9">
    <name type="scientific">Edwardsiella tarda (strain FL6-60)</name>
    <dbReference type="NCBI Taxonomy" id="718251"/>
    <lineage>
        <taxon>Bacteria</taxon>
        <taxon>Pseudomonadati</taxon>
        <taxon>Pseudomonadota</taxon>
        <taxon>Gammaproteobacteria</taxon>
        <taxon>Enterobacterales</taxon>
        <taxon>Hafniaceae</taxon>
        <taxon>Edwardsiella</taxon>
    </lineage>
</organism>